<comment type="caution">
    <text evidence="2">The sequence shown here is derived from an EMBL/GenBank/DDBJ whole genome shotgun (WGS) entry which is preliminary data.</text>
</comment>
<keyword evidence="3" id="KW-1185">Reference proteome</keyword>
<dbReference type="EMBL" id="BAABIV010000004">
    <property type="protein sequence ID" value="GAA4978541.1"/>
    <property type="molecule type" value="Genomic_DNA"/>
</dbReference>
<sequence length="263" mass="28799">MAHARKTKPEEALPASFMRREERQAEAALAPGNRPMSTDAAMNLQRFAGNQAVSRLVSSGPSGRAHPVQRASSAELDHAAGQAVPPKKTKDHEIDDKGDVRLNPLWVPLSEFSGRDLDNSPEGAKWQYAVTEDGEISLGSEDVASLIPKGQLDRLLAGMRTKQPGLTADDLSGGLENMGHPTIAAHFDQVTGRTTSNPKGRVSGELYRIGGVWTLNDKSGRFMAEKVRGKPQTEDLERWLSGVAERISRQTRRRISYQIMKHS</sequence>
<feature type="region of interest" description="Disordered" evidence="1">
    <location>
        <begin position="53"/>
        <end position="95"/>
    </location>
</feature>
<evidence type="ECO:0000313" key="2">
    <source>
        <dbReference type="EMBL" id="GAA4978541.1"/>
    </source>
</evidence>
<evidence type="ECO:0000313" key="3">
    <source>
        <dbReference type="Proteomes" id="UP001500610"/>
    </source>
</evidence>
<gene>
    <name evidence="2" type="ORF">GCM10023257_15150</name>
</gene>
<accession>A0ABP9HUP3</accession>
<protein>
    <submittedName>
        <fullName evidence="2">Uncharacterized protein</fullName>
    </submittedName>
</protein>
<organism evidence="2 3">
    <name type="scientific">Streptomyces hyderabadensis</name>
    <dbReference type="NCBI Taxonomy" id="598549"/>
    <lineage>
        <taxon>Bacteria</taxon>
        <taxon>Bacillati</taxon>
        <taxon>Actinomycetota</taxon>
        <taxon>Actinomycetes</taxon>
        <taxon>Kitasatosporales</taxon>
        <taxon>Streptomycetaceae</taxon>
        <taxon>Streptomyces</taxon>
    </lineage>
</organism>
<reference evidence="3" key="1">
    <citation type="journal article" date="2019" name="Int. J. Syst. Evol. Microbiol.">
        <title>The Global Catalogue of Microorganisms (GCM) 10K type strain sequencing project: providing services to taxonomists for standard genome sequencing and annotation.</title>
        <authorList>
            <consortium name="The Broad Institute Genomics Platform"/>
            <consortium name="The Broad Institute Genome Sequencing Center for Infectious Disease"/>
            <person name="Wu L."/>
            <person name="Ma J."/>
        </authorList>
    </citation>
    <scope>NUCLEOTIDE SEQUENCE [LARGE SCALE GENOMIC DNA]</scope>
    <source>
        <strain evidence="3">JCM 17657</strain>
    </source>
</reference>
<proteinExistence type="predicted"/>
<dbReference type="Proteomes" id="UP001500610">
    <property type="component" value="Unassembled WGS sequence"/>
</dbReference>
<name>A0ABP9HUP3_9ACTN</name>
<evidence type="ECO:0000256" key="1">
    <source>
        <dbReference type="SAM" id="MobiDB-lite"/>
    </source>
</evidence>